<name>A0ABN3KSK5_9ACTN</name>
<dbReference type="SUPFAM" id="SSF53335">
    <property type="entry name" value="S-adenosyl-L-methionine-dependent methyltransferases"/>
    <property type="match status" value="1"/>
</dbReference>
<comment type="caution">
    <text evidence="1">The sequence shown here is derived from an EMBL/GenBank/DDBJ whole genome shotgun (WGS) entry which is preliminary data.</text>
</comment>
<protein>
    <submittedName>
        <fullName evidence="1">N-6 DNA methylase</fullName>
    </submittedName>
</protein>
<dbReference type="EMBL" id="BAAATA010000001">
    <property type="protein sequence ID" value="GAA2470978.1"/>
    <property type="molecule type" value="Genomic_DNA"/>
</dbReference>
<keyword evidence="1" id="KW-0489">Methyltransferase</keyword>
<dbReference type="InterPro" id="IPR029063">
    <property type="entry name" value="SAM-dependent_MTases_sf"/>
</dbReference>
<dbReference type="GO" id="GO:0008168">
    <property type="term" value="F:methyltransferase activity"/>
    <property type="evidence" value="ECO:0007669"/>
    <property type="project" value="UniProtKB-KW"/>
</dbReference>
<dbReference type="RefSeq" id="WP_344381264.1">
    <property type="nucleotide sequence ID" value="NZ_BAAATA010000001.1"/>
</dbReference>
<reference evidence="1 2" key="1">
    <citation type="journal article" date="2019" name="Int. J. Syst. Evol. Microbiol.">
        <title>The Global Catalogue of Microorganisms (GCM) 10K type strain sequencing project: providing services to taxonomists for standard genome sequencing and annotation.</title>
        <authorList>
            <consortium name="The Broad Institute Genomics Platform"/>
            <consortium name="The Broad Institute Genome Sequencing Center for Infectious Disease"/>
            <person name="Wu L."/>
            <person name="Ma J."/>
        </authorList>
    </citation>
    <scope>NUCLEOTIDE SEQUENCE [LARGE SCALE GENOMIC DNA]</scope>
    <source>
        <strain evidence="1 2">JCM 6307</strain>
    </source>
</reference>
<evidence type="ECO:0000313" key="2">
    <source>
        <dbReference type="Proteomes" id="UP001501358"/>
    </source>
</evidence>
<keyword evidence="2" id="KW-1185">Reference proteome</keyword>
<evidence type="ECO:0000313" key="1">
    <source>
        <dbReference type="EMBL" id="GAA2470978.1"/>
    </source>
</evidence>
<dbReference type="Proteomes" id="UP001501358">
    <property type="component" value="Unassembled WGS sequence"/>
</dbReference>
<proteinExistence type="predicted"/>
<keyword evidence="1" id="KW-0808">Transferase</keyword>
<dbReference type="Gene3D" id="3.40.50.150">
    <property type="entry name" value="Vaccinia Virus protein VP39"/>
    <property type="match status" value="1"/>
</dbReference>
<accession>A0ABN3KSK5</accession>
<organism evidence="1 2">
    <name type="scientific">Streptomyces thermolineatus</name>
    <dbReference type="NCBI Taxonomy" id="44033"/>
    <lineage>
        <taxon>Bacteria</taxon>
        <taxon>Bacillati</taxon>
        <taxon>Actinomycetota</taxon>
        <taxon>Actinomycetes</taxon>
        <taxon>Kitasatosporales</taxon>
        <taxon>Streptomycetaceae</taxon>
        <taxon>Streptomyces</taxon>
    </lineage>
</organism>
<gene>
    <name evidence="1" type="ORF">GCM10010406_03200</name>
</gene>
<sequence length="718" mass="78262">MTTAREAASPIVPETSAWRITYAEIAALAQVQRPVPTNWSRRHPDFPAPVAHEDGRPLFDAREVVAWLAGTGRGNADPRHLRAELVLHTLSAWRTPALPASVLVGALTALTCLRQQHDREVSGEPWDTLMARAADLDAEDGFLLSELRSIPDPGRTGPALAELADELTEAAYTPAEAFDWVLEARRRLGSHDLAADEPTPVVVRALAALSGIDTLGEGAVVATPYARTGDLLAALHDRAPEDSGHTYLASDPDPARVRLVRRRMLVRGVYEFNLDVVEGEDLSSSVDAWGYPDLLACVLPYEPAETRSPRAVLERVQALADYLGTGSTAVVLGPADVLVRPLPPHGDADRLRRSFLREGLLKAAISLPDGVFPYRPGHRTAVWVLARTPAEERTGLVLLSDFSARPLTGPVLDALAEDVAIWRASGWRGDRRHEPRNAAVLPAKDLDDRPGTAFTPHQRPAEARYTRAVLERPALIGDLERRLAELQEQAREQAGARTALHLGVVLRSGDQPVRRTTVRRLVEKRRLRRRPGHRIAPEHLTAEGHYPVLGPEEILGTIRPGSRRIDRGLLLTAYEHAQFTEPGDIVVTASPRFGVHVDAEGLSVVAAPARVLRVRPDADPPLRPRVLAALLRAAAAEYARTSGAVRASRAIEDLIVPDLGREEAERYDAALAEIEHRAALLREQSAALDDLARITAAGIADGTLTFQDLPAPHDRDDD</sequence>
<dbReference type="GO" id="GO:0032259">
    <property type="term" value="P:methylation"/>
    <property type="evidence" value="ECO:0007669"/>
    <property type="project" value="UniProtKB-KW"/>
</dbReference>